<dbReference type="SUPFAM" id="SSF53187">
    <property type="entry name" value="Zn-dependent exopeptidases"/>
    <property type="match status" value="1"/>
</dbReference>
<dbReference type="Proteomes" id="UP000019593">
    <property type="component" value="Chromosome"/>
</dbReference>
<dbReference type="EC" id="3.5.1.32" evidence="4"/>
<evidence type="ECO:0000256" key="2">
    <source>
        <dbReference type="SAM" id="MobiDB-lite"/>
    </source>
</evidence>
<name>W8S2F1_9RHOB</name>
<dbReference type="InterPro" id="IPR011650">
    <property type="entry name" value="Peptidase_M20_dimer"/>
</dbReference>
<feature type="domain" description="Peptidase M20 dimerisation" evidence="3">
    <location>
        <begin position="189"/>
        <end position="282"/>
    </location>
</feature>
<reference evidence="4 5" key="1">
    <citation type="submission" date="2013-03" db="EMBL/GenBank/DDBJ databases">
        <authorList>
            <person name="Fiebig A."/>
            <person name="Goeker M."/>
            <person name="Klenk H.-P.P."/>
        </authorList>
    </citation>
    <scope>NUCLEOTIDE SEQUENCE [LARGE SCALE GENOMIC DNA]</scope>
    <source>
        <strain evidence="5">DSM 19469</strain>
    </source>
</reference>
<dbReference type="KEGG" id="red:roselon_02031"/>
<dbReference type="PANTHER" id="PTHR11014:SF63">
    <property type="entry name" value="METALLOPEPTIDASE, PUTATIVE (AFU_ORTHOLOGUE AFUA_6G09600)-RELATED"/>
    <property type="match status" value="1"/>
</dbReference>
<evidence type="ECO:0000259" key="3">
    <source>
        <dbReference type="Pfam" id="PF07687"/>
    </source>
</evidence>
<dbReference type="PANTHER" id="PTHR11014">
    <property type="entry name" value="PEPTIDASE M20 FAMILY MEMBER"/>
    <property type="match status" value="1"/>
</dbReference>
<dbReference type="PATRIC" id="fig|1294273.3.peg.2003"/>
<sequence length="463" mass="48910">MPVKNRFAEMLPEITEWRRDIHENPEILFETHRTAALVADKLKAFGCDEVVTGIGRTGVVGIIKGKSDNSGRTIGLRADMDALPIHEETGLDYASKTPGAMHACGHDGHTAMLLGAAKYLAETRNFDGTVAVIFQPAEEGGGGGREMVDDGMMDRWSIDEVYGMHNWPGVPTGSFAIRPGAFFAAADLFEINVTGRGGHAAKPHDTIDTTVVASHIVLALQTIASRNVDPVKQVVVSVTSFETGSHAHNVIPETVKMKGTVRTLDPEVQDLTEARMKEIVEGTAATFGAKAELVYKRNYPVMVNSDEQTAFAAEVARDIAGACDEAPLVMGGEDFAFMLNARPGAYILVGNGDTATGPPSEIQLQRRGDPGGLFLAGRGGRTAHAGCLMPASAGVGMASAPGVPRHAGPGDHAAGRCGIGRNTLSRPRKAARPATSRPGVTSGCHISRANGSHQPQSVPKCRR</sequence>
<feature type="region of interest" description="Disordered" evidence="2">
    <location>
        <begin position="403"/>
        <end position="463"/>
    </location>
</feature>
<evidence type="ECO:0000256" key="1">
    <source>
        <dbReference type="ARBA" id="ARBA00022801"/>
    </source>
</evidence>
<keyword evidence="1 4" id="KW-0378">Hydrolase</keyword>
<dbReference type="GO" id="GO:0050118">
    <property type="term" value="F:N-acetyldiaminopimelate deacetylase activity"/>
    <property type="evidence" value="ECO:0007669"/>
    <property type="project" value="UniProtKB-ARBA"/>
</dbReference>
<dbReference type="GO" id="GO:0047980">
    <property type="term" value="F:hippurate hydrolase activity"/>
    <property type="evidence" value="ECO:0007669"/>
    <property type="project" value="UniProtKB-EC"/>
</dbReference>
<evidence type="ECO:0000313" key="5">
    <source>
        <dbReference type="Proteomes" id="UP000019593"/>
    </source>
</evidence>
<dbReference type="InterPro" id="IPR002933">
    <property type="entry name" value="Peptidase_M20"/>
</dbReference>
<dbReference type="AlphaFoldDB" id="W8S2F1"/>
<dbReference type="SUPFAM" id="SSF55031">
    <property type="entry name" value="Bacterial exopeptidase dimerisation domain"/>
    <property type="match status" value="1"/>
</dbReference>
<dbReference type="InterPro" id="IPR036264">
    <property type="entry name" value="Bact_exopeptidase_dim_dom"/>
</dbReference>
<protein>
    <submittedName>
        <fullName evidence="4">Hippurate hydrolase</fullName>
        <ecNumber evidence="4">3.5.1.32</ecNumber>
    </submittedName>
</protein>
<keyword evidence="5" id="KW-1185">Reference proteome</keyword>
<evidence type="ECO:0000313" key="4">
    <source>
        <dbReference type="EMBL" id="AHM04382.1"/>
    </source>
</evidence>
<dbReference type="CDD" id="cd05666">
    <property type="entry name" value="M20_Acy1-like"/>
    <property type="match status" value="1"/>
</dbReference>
<dbReference type="Gene3D" id="3.30.70.360">
    <property type="match status" value="1"/>
</dbReference>
<dbReference type="Pfam" id="PF07687">
    <property type="entry name" value="M20_dimer"/>
    <property type="match status" value="1"/>
</dbReference>
<dbReference type="Gene3D" id="3.40.630.10">
    <property type="entry name" value="Zn peptidases"/>
    <property type="match status" value="1"/>
</dbReference>
<proteinExistence type="predicted"/>
<dbReference type="FunFam" id="3.30.70.360:FF:000001">
    <property type="entry name" value="N-acetyldiaminopimelate deacetylase"/>
    <property type="match status" value="1"/>
</dbReference>
<accession>W8S2F1</accession>
<dbReference type="EMBL" id="CP004372">
    <property type="protein sequence ID" value="AHM04382.1"/>
    <property type="molecule type" value="Genomic_DNA"/>
</dbReference>
<dbReference type="eggNOG" id="COG1473">
    <property type="taxonomic scope" value="Bacteria"/>
</dbReference>
<organism evidence="4 5">
    <name type="scientific">Roseicyclus elongatus DSM 19469</name>
    <dbReference type="NCBI Taxonomy" id="1294273"/>
    <lineage>
        <taxon>Bacteria</taxon>
        <taxon>Pseudomonadati</taxon>
        <taxon>Pseudomonadota</taxon>
        <taxon>Alphaproteobacteria</taxon>
        <taxon>Rhodobacterales</taxon>
        <taxon>Roseobacteraceae</taxon>
        <taxon>Roseicyclus</taxon>
    </lineage>
</organism>
<dbReference type="NCBIfam" id="TIGR01891">
    <property type="entry name" value="amidohydrolases"/>
    <property type="match status" value="1"/>
</dbReference>
<dbReference type="Pfam" id="PF01546">
    <property type="entry name" value="Peptidase_M20"/>
    <property type="match status" value="1"/>
</dbReference>
<dbReference type="STRING" id="1294273.roselon_02031"/>
<gene>
    <name evidence="4" type="ORF">roselon_02031</name>
</gene>
<dbReference type="HOGENOM" id="CLU_023257_1_1_5"/>
<dbReference type="GO" id="GO:0019877">
    <property type="term" value="P:diaminopimelate biosynthetic process"/>
    <property type="evidence" value="ECO:0007669"/>
    <property type="project" value="UniProtKB-ARBA"/>
</dbReference>
<dbReference type="InterPro" id="IPR017439">
    <property type="entry name" value="Amidohydrolase"/>
</dbReference>